<gene>
    <name evidence="1" type="ordered locus">HD_0052</name>
</gene>
<dbReference type="EMBL" id="AE017143">
    <property type="protein sequence ID" value="AAP95067.1"/>
    <property type="molecule type" value="Genomic_DNA"/>
</dbReference>
<dbReference type="AlphaFoldDB" id="Q7VPL2"/>
<evidence type="ECO:0000313" key="2">
    <source>
        <dbReference type="Proteomes" id="UP000001022"/>
    </source>
</evidence>
<sequence>MYRIPSIAKMKKAVTFTKNFSKRTALFNDIL</sequence>
<dbReference type="KEGG" id="hdu:HD_0052"/>
<name>Q7VPL2_HAEDU</name>
<accession>Q7VPL2</accession>
<organism evidence="1 2">
    <name type="scientific">Haemophilus ducreyi (strain 35000HP / ATCC 700724)</name>
    <dbReference type="NCBI Taxonomy" id="233412"/>
    <lineage>
        <taxon>Bacteria</taxon>
        <taxon>Pseudomonadati</taxon>
        <taxon>Pseudomonadota</taxon>
        <taxon>Gammaproteobacteria</taxon>
        <taxon>Pasteurellales</taxon>
        <taxon>Pasteurellaceae</taxon>
        <taxon>Haemophilus</taxon>
    </lineage>
</organism>
<protein>
    <submittedName>
        <fullName evidence="1">Uncharacterized protein</fullName>
    </submittedName>
</protein>
<dbReference type="HOGENOM" id="CLU_3396772_0_0_6"/>
<dbReference type="Proteomes" id="UP000001022">
    <property type="component" value="Chromosome"/>
</dbReference>
<evidence type="ECO:0000313" key="1">
    <source>
        <dbReference type="EMBL" id="AAP95067.1"/>
    </source>
</evidence>
<reference evidence="2" key="1">
    <citation type="submission" date="2003-06" db="EMBL/GenBank/DDBJ databases">
        <title>The complete genome sequence of Haemophilus ducreyi.</title>
        <authorList>
            <person name="Munson R.S. Jr."/>
            <person name="Ray W.C."/>
            <person name="Mahairas G."/>
            <person name="Sabo P."/>
            <person name="Mungur R."/>
            <person name="Johnson L."/>
            <person name="Nguyen D."/>
            <person name="Wang J."/>
            <person name="Forst C."/>
            <person name="Hood L."/>
        </authorList>
    </citation>
    <scope>NUCLEOTIDE SEQUENCE [LARGE SCALE GENOMIC DNA]</scope>
    <source>
        <strain evidence="2">35000HP / ATCC 700724</strain>
    </source>
</reference>
<proteinExistence type="predicted"/>
<keyword evidence="2" id="KW-1185">Reference proteome</keyword>